<evidence type="ECO:0000313" key="3">
    <source>
        <dbReference type="Proteomes" id="UP000075391"/>
    </source>
</evidence>
<dbReference type="Pfam" id="PF09836">
    <property type="entry name" value="DUF2063"/>
    <property type="match status" value="1"/>
</dbReference>
<dbReference type="OrthoDB" id="5290745at2"/>
<reference evidence="2 3" key="1">
    <citation type="submission" date="2016-03" db="EMBL/GenBank/DDBJ databases">
        <authorList>
            <person name="Ploux O."/>
        </authorList>
    </citation>
    <scope>NUCLEOTIDE SEQUENCE [LARGE SCALE GENOMIC DNA]</scope>
    <source>
        <strain evidence="2 3">BER2</strain>
    </source>
</reference>
<name>A0A150WGP5_BDEBC</name>
<feature type="domain" description="Putative DNA-binding" evidence="1">
    <location>
        <begin position="20"/>
        <end position="98"/>
    </location>
</feature>
<gene>
    <name evidence="2" type="ORF">AZI85_07590</name>
</gene>
<dbReference type="EMBL" id="LUKF01000016">
    <property type="protein sequence ID" value="KYG62055.1"/>
    <property type="molecule type" value="Genomic_DNA"/>
</dbReference>
<protein>
    <recommendedName>
        <fullName evidence="1">Putative DNA-binding domain-containing protein</fullName>
    </recommendedName>
</protein>
<accession>A0A150WGP5</accession>
<evidence type="ECO:0000259" key="1">
    <source>
        <dbReference type="Pfam" id="PF09836"/>
    </source>
</evidence>
<sequence length="256" mass="29642">MNLNEAQNLFKKGLLGENDQAFQKTLKAVGQMSLERAFKVYNHSYIRRLTESLKETYPAVFWVLGADSFQQVAADYINAQPSLSYDLAAHGAEFPAFLKTSSVSAGIPFLYELARFEWAIKDMHHTPTPQPLSEEHIEELLREEDFKVHFIESMHIFESPYSIYDVWRQRNERTYHFEDIHWSHPEHLLVYKKQRKIYVQRIDAVEAQILLDLKEGKSVATALADFSHALNAEKVTQLLEMITRAGIVEDVLVLEN</sequence>
<dbReference type="RefSeq" id="WP_063244168.1">
    <property type="nucleotide sequence ID" value="NZ_CP168967.1"/>
</dbReference>
<evidence type="ECO:0000313" key="2">
    <source>
        <dbReference type="EMBL" id="KYG62055.1"/>
    </source>
</evidence>
<dbReference type="InterPro" id="IPR044922">
    <property type="entry name" value="DUF2063_N_sf"/>
</dbReference>
<dbReference type="AlphaFoldDB" id="A0A150WGP5"/>
<dbReference type="InterPro" id="IPR018640">
    <property type="entry name" value="DUF2063"/>
</dbReference>
<dbReference type="Proteomes" id="UP000075391">
    <property type="component" value="Unassembled WGS sequence"/>
</dbReference>
<organism evidence="2 3">
    <name type="scientific">Bdellovibrio bacteriovorus</name>
    <dbReference type="NCBI Taxonomy" id="959"/>
    <lineage>
        <taxon>Bacteria</taxon>
        <taxon>Pseudomonadati</taxon>
        <taxon>Bdellovibrionota</taxon>
        <taxon>Bdellovibrionia</taxon>
        <taxon>Bdellovibrionales</taxon>
        <taxon>Pseudobdellovibrionaceae</taxon>
        <taxon>Bdellovibrio</taxon>
    </lineage>
</organism>
<dbReference type="Gene3D" id="1.10.150.690">
    <property type="entry name" value="DUF2063"/>
    <property type="match status" value="1"/>
</dbReference>
<proteinExistence type="predicted"/>
<comment type="caution">
    <text evidence="2">The sequence shown here is derived from an EMBL/GenBank/DDBJ whole genome shotgun (WGS) entry which is preliminary data.</text>
</comment>